<dbReference type="Gramene" id="KMS95239">
    <property type="protein sequence ID" value="KMS95239"/>
    <property type="gene ID" value="BVRB_010690"/>
</dbReference>
<evidence type="ECO:0000313" key="1">
    <source>
        <dbReference type="EMBL" id="KMS95239.1"/>
    </source>
</evidence>
<proteinExistence type="predicted"/>
<organism evidence="1 2">
    <name type="scientific">Beta vulgaris subsp. vulgaris</name>
    <name type="common">Beet</name>
    <dbReference type="NCBI Taxonomy" id="3555"/>
    <lineage>
        <taxon>Eukaryota</taxon>
        <taxon>Viridiplantae</taxon>
        <taxon>Streptophyta</taxon>
        <taxon>Embryophyta</taxon>
        <taxon>Tracheophyta</taxon>
        <taxon>Spermatophyta</taxon>
        <taxon>Magnoliopsida</taxon>
        <taxon>eudicotyledons</taxon>
        <taxon>Gunneridae</taxon>
        <taxon>Pentapetalae</taxon>
        <taxon>Caryophyllales</taxon>
        <taxon>Chenopodiaceae</taxon>
        <taxon>Betoideae</taxon>
        <taxon>Beta</taxon>
    </lineage>
</organism>
<gene>
    <name evidence="1" type="ORF">BVRB_010690</name>
</gene>
<reference evidence="1 2" key="1">
    <citation type="journal article" date="2014" name="Nature">
        <title>The genome of the recently domesticated crop plant sugar beet (Beta vulgaris).</title>
        <authorList>
            <person name="Dohm J.C."/>
            <person name="Minoche A.E."/>
            <person name="Holtgrawe D."/>
            <person name="Capella-Gutierrez S."/>
            <person name="Zakrzewski F."/>
            <person name="Tafer H."/>
            <person name="Rupp O."/>
            <person name="Sorensen T.R."/>
            <person name="Stracke R."/>
            <person name="Reinhardt R."/>
            <person name="Goesmann A."/>
            <person name="Kraft T."/>
            <person name="Schulz B."/>
            <person name="Stadler P.F."/>
            <person name="Schmidt T."/>
            <person name="Gabaldon T."/>
            <person name="Lehrach H."/>
            <person name="Weisshaar B."/>
            <person name="Himmelbauer H."/>
        </authorList>
    </citation>
    <scope>NUCLEOTIDE SEQUENCE [LARGE SCALE GENOMIC DNA]</scope>
    <source>
        <tissue evidence="1">Taproot</tissue>
    </source>
</reference>
<dbReference type="OMA" id="KFDCGCC"/>
<protein>
    <submittedName>
        <fullName evidence="1">Uncharacterized protein</fullName>
    </submittedName>
</protein>
<sequence length="189" mass="21173">MSEIEVEYSIASGCLMMIIHDAKAEVKTVQFNRGGAENPIINAPGDHLVFGNLAASWKDQNGRSRLGKLTLPHEAYVINSFIVGGPTSCLIHKWVNYRGSKRVVYVMMECPGLNEFTFDISRNVCLIRGAEVEEDMEGIVLKHKRTYFLSLKFDCGCCHFDSQATKKQDQVLQNGLLLLKLRVSSNHPL</sequence>
<accession>A0A0J8B2A9</accession>
<dbReference type="Proteomes" id="UP000035740">
    <property type="component" value="Unassembled WGS sequence"/>
</dbReference>
<evidence type="ECO:0000313" key="2">
    <source>
        <dbReference type="Proteomes" id="UP000035740"/>
    </source>
</evidence>
<name>A0A0J8B2A9_BETVV</name>
<dbReference type="KEGG" id="bvg:104884644"/>
<keyword evidence="2" id="KW-1185">Reference proteome</keyword>
<dbReference type="AlphaFoldDB" id="A0A0J8B2A9"/>
<dbReference type="EMBL" id="KQ090504">
    <property type="protein sequence ID" value="KMS95239.1"/>
    <property type="molecule type" value="Genomic_DNA"/>
</dbReference>